<evidence type="ECO:0000313" key="1">
    <source>
        <dbReference type="EMBL" id="EAU63779.1"/>
    </source>
</evidence>
<accession>Q08TH2</accession>
<proteinExistence type="predicted"/>
<reference evidence="1 2" key="1">
    <citation type="submission" date="2006-04" db="EMBL/GenBank/DDBJ databases">
        <authorList>
            <person name="Nierman W.C."/>
        </authorList>
    </citation>
    <scope>NUCLEOTIDE SEQUENCE [LARGE SCALE GENOMIC DNA]</scope>
    <source>
        <strain evidence="1 2">DW4/3-1</strain>
    </source>
</reference>
<dbReference type="NCBIfam" id="TIGR04565">
    <property type="entry name" value="OMP_myx_plus"/>
    <property type="match status" value="1"/>
</dbReference>
<dbReference type="PATRIC" id="fig|378806.16.peg.2676"/>
<dbReference type="Proteomes" id="UP000032702">
    <property type="component" value="Unassembled WGS sequence"/>
</dbReference>
<dbReference type="AlphaFoldDB" id="Q08TH2"/>
<dbReference type="InterPro" id="IPR030820">
    <property type="entry name" value="OMP_myx_plus_Proteobacteria"/>
</dbReference>
<dbReference type="EMBL" id="AAMD01000146">
    <property type="protein sequence ID" value="EAU63779.1"/>
    <property type="molecule type" value="Genomic_DNA"/>
</dbReference>
<evidence type="ECO:0008006" key="3">
    <source>
        <dbReference type="Google" id="ProtNLM"/>
    </source>
</evidence>
<evidence type="ECO:0000313" key="2">
    <source>
        <dbReference type="Proteomes" id="UP000032702"/>
    </source>
</evidence>
<sequence>MHGSGCHTACPEGLPWADGCANGGKCRWDACSPRGRRSFLHTAVQTPEPRREFMSTVRSLPVLAALTLALTALSAAGQEEQLLEEAVVRNRLYRPAGNFELSPSVGVSFLTYLTAHYSFNVGLAYNLFDTFALEARGGYALSRHTGLARSISESFLDREDKKVTDELEDLWRMNLHGVVGVRWAPVYGKLSLLADVPAHFQAYLWAGGGVASLKRESLIQCGQVVDRSLGICDDRTDPLDRSTANERFWVKESRAAPVVSVAVGLRFFAFERHGVKLEIRDWAFRDDYRVGLVRDEWEAGRETGEPASNPGFTHLVQFDVGYTFLF</sequence>
<name>Q08TH2_STIAD</name>
<gene>
    <name evidence="1" type="ORF">STIAU_2471</name>
</gene>
<comment type="caution">
    <text evidence="1">The sequence shown here is derived from an EMBL/GenBank/DDBJ whole genome shotgun (WGS) entry which is preliminary data.</text>
</comment>
<protein>
    <recommendedName>
        <fullName evidence="3">Outer membrane beta-barrel domain-containing protein</fullName>
    </recommendedName>
</protein>
<organism evidence="1 2">
    <name type="scientific">Stigmatella aurantiaca (strain DW4/3-1)</name>
    <dbReference type="NCBI Taxonomy" id="378806"/>
    <lineage>
        <taxon>Bacteria</taxon>
        <taxon>Pseudomonadati</taxon>
        <taxon>Myxococcota</taxon>
        <taxon>Myxococcia</taxon>
        <taxon>Myxococcales</taxon>
        <taxon>Cystobacterineae</taxon>
        <taxon>Archangiaceae</taxon>
        <taxon>Stigmatella</taxon>
    </lineage>
</organism>